<gene>
    <name evidence="3" type="ORF">EYC84_001166</name>
</gene>
<dbReference type="GO" id="GO:0016020">
    <property type="term" value="C:membrane"/>
    <property type="evidence" value="ECO:0007669"/>
    <property type="project" value="TreeGrafter"/>
</dbReference>
<keyword evidence="4" id="KW-1185">Reference proteome</keyword>
<dbReference type="PANTHER" id="PTHR43798">
    <property type="entry name" value="MONOACYLGLYCEROL LIPASE"/>
    <property type="match status" value="1"/>
</dbReference>
<name>A0A5M9JJ79_MONFR</name>
<evidence type="ECO:0000313" key="4">
    <source>
        <dbReference type="Proteomes" id="UP000322873"/>
    </source>
</evidence>
<protein>
    <recommendedName>
        <fullName evidence="2">AB hydrolase-1 domain-containing protein</fullName>
    </recommendedName>
</protein>
<dbReference type="Gene3D" id="3.40.50.1820">
    <property type="entry name" value="alpha/beta hydrolase"/>
    <property type="match status" value="1"/>
</dbReference>
<reference evidence="3 4" key="1">
    <citation type="submission" date="2019-06" db="EMBL/GenBank/DDBJ databases">
        <title>Genome Sequence of the Brown Rot Fungal Pathogen Monilinia fructicola.</title>
        <authorList>
            <person name="De Miccolis Angelini R.M."/>
            <person name="Landi L."/>
            <person name="Abate D."/>
            <person name="Pollastro S."/>
            <person name="Romanazzi G."/>
            <person name="Faretra F."/>
        </authorList>
    </citation>
    <scope>NUCLEOTIDE SEQUENCE [LARGE SCALE GENOMIC DNA]</scope>
    <source>
        <strain evidence="3 4">Mfrc123</strain>
    </source>
</reference>
<feature type="chain" id="PRO_5024291704" description="AB hydrolase-1 domain-containing protein" evidence="1">
    <location>
        <begin position="20"/>
        <end position="424"/>
    </location>
</feature>
<sequence length="424" mass="45261">MFKLSVIVVVAAILGFAEAKTCTDITIPVSINARNGDFKIPPLSDGIAVTKFVQDFLRSGQNYSASTLSGFTTVTCQYNIAATVCVPDKSAYNNGSGSWQFLTHGIGYDRAYWDLPFNNHNYSYVDVAVDQYGYSTLAIDRLGVGESSKADPTSVIQAPAELSAMVEVTKQLRAGTLPGVKIPTPNKIVHVGHSFGSILSYELASAHPALTDGLILQGFSTDGSSLPQTIAGFNIQSASTNQPYRFGAPSASAFLGSLSSQYQKAFQNLGSFYTSGSNHDTGKIYAQNLPAGYLTWANLGANQFAFLAPPYYDPAMGEYAERTKEPFTTGELLTLGAQPPSAPDFTGPVLVLTGNEDEIFCGGDCSRTASDGAPNLLVQARALFPRCSAFEAYVQPRCGHAVNVHFNASGAYGVMNGFLRRRGF</sequence>
<evidence type="ECO:0000259" key="2">
    <source>
        <dbReference type="Pfam" id="PF12697"/>
    </source>
</evidence>
<organism evidence="3 4">
    <name type="scientific">Monilinia fructicola</name>
    <name type="common">Brown rot fungus</name>
    <name type="synonym">Ciboria fructicola</name>
    <dbReference type="NCBI Taxonomy" id="38448"/>
    <lineage>
        <taxon>Eukaryota</taxon>
        <taxon>Fungi</taxon>
        <taxon>Dikarya</taxon>
        <taxon>Ascomycota</taxon>
        <taxon>Pezizomycotina</taxon>
        <taxon>Leotiomycetes</taxon>
        <taxon>Helotiales</taxon>
        <taxon>Sclerotiniaceae</taxon>
        <taxon>Monilinia</taxon>
    </lineage>
</organism>
<dbReference type="OrthoDB" id="190201at2759"/>
<keyword evidence="1" id="KW-0732">Signal</keyword>
<accession>A0A5M9JJ79</accession>
<feature type="domain" description="AB hydrolase-1" evidence="2">
    <location>
        <begin position="102"/>
        <end position="404"/>
    </location>
</feature>
<dbReference type="VEuPathDB" id="FungiDB:MFRU_004g03010"/>
<dbReference type="InterPro" id="IPR000073">
    <property type="entry name" value="AB_hydrolase_1"/>
</dbReference>
<dbReference type="InterPro" id="IPR029058">
    <property type="entry name" value="AB_hydrolase_fold"/>
</dbReference>
<proteinExistence type="predicted"/>
<feature type="signal peptide" evidence="1">
    <location>
        <begin position="1"/>
        <end position="19"/>
    </location>
</feature>
<dbReference type="EMBL" id="VICG01000008">
    <property type="protein sequence ID" value="KAA8569548.1"/>
    <property type="molecule type" value="Genomic_DNA"/>
</dbReference>
<dbReference type="Proteomes" id="UP000322873">
    <property type="component" value="Unassembled WGS sequence"/>
</dbReference>
<comment type="caution">
    <text evidence="3">The sequence shown here is derived from an EMBL/GenBank/DDBJ whole genome shotgun (WGS) entry which is preliminary data.</text>
</comment>
<evidence type="ECO:0000313" key="3">
    <source>
        <dbReference type="EMBL" id="KAA8569548.1"/>
    </source>
</evidence>
<dbReference type="SUPFAM" id="SSF53474">
    <property type="entry name" value="alpha/beta-Hydrolases"/>
    <property type="match status" value="1"/>
</dbReference>
<dbReference type="PANTHER" id="PTHR43798:SF33">
    <property type="entry name" value="HYDROLASE, PUTATIVE (AFU_ORTHOLOGUE AFUA_2G14860)-RELATED"/>
    <property type="match status" value="1"/>
</dbReference>
<evidence type="ECO:0000256" key="1">
    <source>
        <dbReference type="SAM" id="SignalP"/>
    </source>
</evidence>
<dbReference type="Pfam" id="PF12697">
    <property type="entry name" value="Abhydrolase_6"/>
    <property type="match status" value="1"/>
</dbReference>
<dbReference type="AlphaFoldDB" id="A0A5M9JJ79"/>
<dbReference type="InterPro" id="IPR050266">
    <property type="entry name" value="AB_hydrolase_sf"/>
</dbReference>